<protein>
    <submittedName>
        <fullName evidence="1">Uncharacterized protein</fullName>
    </submittedName>
</protein>
<dbReference type="InterPro" id="IPR049050">
    <property type="entry name" value="nSTAND3"/>
</dbReference>
<dbReference type="Pfam" id="PF20720">
    <property type="entry name" value="nSTAND3"/>
    <property type="match status" value="1"/>
</dbReference>
<comment type="caution">
    <text evidence="1">The sequence shown here is derived from an EMBL/GenBank/DDBJ whole genome shotgun (WGS) entry which is preliminary data.</text>
</comment>
<dbReference type="InterPro" id="IPR007560">
    <property type="entry name" value="Restrct_endonuc_IV_Mrr"/>
</dbReference>
<reference evidence="1 2" key="1">
    <citation type="submission" date="2017-10" db="EMBL/GenBank/DDBJ databases">
        <title>FDA dAtabase for Regulatory Grade micrObial Sequences (FDA-ARGOS): Supporting development and validation of Infectious Disease Dx tests.</title>
        <authorList>
            <person name="Campos J."/>
            <person name="Goldberg B."/>
            <person name="Tallon L.J."/>
            <person name="Sadzewicz L."/>
            <person name="Sengamalay N."/>
            <person name="Ott S."/>
            <person name="Godinez A."/>
            <person name="Nagaraj S."/>
            <person name="Vyas G."/>
            <person name="Aluvathingal J."/>
            <person name="Nadendla S."/>
            <person name="Geyer C."/>
            <person name="Nandy P."/>
            <person name="Hobson J."/>
            <person name="Sichtig H."/>
        </authorList>
    </citation>
    <scope>NUCLEOTIDE SEQUENCE [LARGE SCALE GENOMIC DNA]</scope>
    <source>
        <strain evidence="1 2">FDAARGOS_185</strain>
    </source>
</reference>
<dbReference type="Gene3D" id="3.40.50.300">
    <property type="entry name" value="P-loop containing nucleotide triphosphate hydrolases"/>
    <property type="match status" value="1"/>
</dbReference>
<organism evidence="1 2">
    <name type="scientific">Enterococcus avium</name>
    <name type="common">Streptococcus avium</name>
    <dbReference type="NCBI Taxonomy" id="33945"/>
    <lineage>
        <taxon>Bacteria</taxon>
        <taxon>Bacillati</taxon>
        <taxon>Bacillota</taxon>
        <taxon>Bacilli</taxon>
        <taxon>Lactobacillales</taxon>
        <taxon>Enterococcaceae</taxon>
        <taxon>Enterococcus</taxon>
    </lineage>
</organism>
<dbReference type="GO" id="GO:0003677">
    <property type="term" value="F:DNA binding"/>
    <property type="evidence" value="ECO:0007669"/>
    <property type="project" value="InterPro"/>
</dbReference>
<evidence type="ECO:0000313" key="2">
    <source>
        <dbReference type="Proteomes" id="UP000316316"/>
    </source>
</evidence>
<dbReference type="RefSeq" id="WP_137439484.1">
    <property type="nucleotide sequence ID" value="NZ_CP034169.1"/>
</dbReference>
<sequence length="799" mass="93980">MLNYSSLNDVEFEELCKDIMERLLDVELRSYSRGRDGGVDLSDKPELRNIVVQVKHYSKSTFPTLKSSLKNEIEKVRISNPKQYYLCISKELTEGNILQIFEMFKDYMDSTKNIVTLREIESFLQQEKNQDIVNKPFKLWLQSSNILSEMFNRNLFIDCESLFATIEYEKDIYVQTEAFKKSLGFLERNRIIMLVGAPGVGKTITSKMILLKKVSEGYRARYTTNGDLSDIKRSLSADPDLKEIILLDDCLGQYYFNMKNSIESELVALIQYVQMHPNKLLILNSRLTILNEARIRSVDFDKINDQKVIKKYLINMDELSELDKARILYNHFYACKLPSEYFENIRLDYRYLKLIRHKNYTPRIIEYITRKSFYLEFNPNQYFSKIVEKLNFPDSIWEEEFEKRHDSLDRHFMFILFSLTDTFVENNLLKAAFESRISLINGIDTSAKNFENAIRRLNGSLITIVESNGEKLIAVINPSVNDYINQVFYSNLLELKEIRKSIVFFDQLFRCFPDQNELSREISKRIESKEILNLSFSNSREKSFIIGYYCCYAGFTEKTYQEHVHNFMIYPEVSNIDSKYVSPRLSTSFFIEILSSNEFYTFYDLDQVFSSPQLTKNFLKKFPLDELNTIMPFLWKKLHDKILLNLGNIKDYVKIFQEAAEDCTQDYVDDLQMLEIIDSMEIDEIINNNTDVYAEGEFEFDTNGIENDAHEKIKAYLYEMVLSNLSDLEFIDLQKIEMVIDDCDIVNVSGDDILNMHIDANDAGYDDDQWVIERAKMKSDTSYSMSKVDSIFHRPIRYI</sequence>
<dbReference type="AlphaFoldDB" id="A0A4P8KCH5"/>
<dbReference type="GO" id="GO:0009307">
    <property type="term" value="P:DNA restriction-modification system"/>
    <property type="evidence" value="ECO:0007669"/>
    <property type="project" value="InterPro"/>
</dbReference>
<dbReference type="InterPro" id="IPR027417">
    <property type="entry name" value="P-loop_NTPase"/>
</dbReference>
<dbReference type="Proteomes" id="UP000316316">
    <property type="component" value="Unassembled WGS sequence"/>
</dbReference>
<gene>
    <name evidence="1" type="ORF">AUF17_01295</name>
</gene>
<proteinExistence type="predicted"/>
<dbReference type="SUPFAM" id="SSF52540">
    <property type="entry name" value="P-loop containing nucleoside triphosphate hydrolases"/>
    <property type="match status" value="1"/>
</dbReference>
<evidence type="ECO:0000313" key="1">
    <source>
        <dbReference type="EMBL" id="TRZ32789.1"/>
    </source>
</evidence>
<dbReference type="GO" id="GO:0004519">
    <property type="term" value="F:endonuclease activity"/>
    <property type="evidence" value="ECO:0007669"/>
    <property type="project" value="InterPro"/>
</dbReference>
<accession>A0A4P8KCH5</accession>
<dbReference type="EMBL" id="PDXQ01000001">
    <property type="protein sequence ID" value="TRZ32789.1"/>
    <property type="molecule type" value="Genomic_DNA"/>
</dbReference>
<dbReference type="Pfam" id="PF04471">
    <property type="entry name" value="Mrr_cat"/>
    <property type="match status" value="1"/>
</dbReference>
<name>A0A4P8KCH5_ENTAV</name>